<name>A0A6L2R6Z6_9BACT</name>
<dbReference type="Gene3D" id="2.70.70.10">
    <property type="entry name" value="Glucose Permease (Domain IIA)"/>
    <property type="match status" value="1"/>
</dbReference>
<evidence type="ECO:0000313" key="5">
    <source>
        <dbReference type="Proteomes" id="UP000505077"/>
    </source>
</evidence>
<gene>
    <name evidence="4" type="ORF">ZNDK_1077</name>
</gene>
<evidence type="ECO:0000259" key="3">
    <source>
        <dbReference type="Pfam" id="PF01551"/>
    </source>
</evidence>
<evidence type="ECO:0000256" key="1">
    <source>
        <dbReference type="SAM" id="Coils"/>
    </source>
</evidence>
<evidence type="ECO:0000256" key="2">
    <source>
        <dbReference type="SAM" id="Phobius"/>
    </source>
</evidence>
<organism evidence="4 5">
    <name type="scientific">Candidatus Desulfovibrio kirbyi</name>
    <dbReference type="NCBI Taxonomy" id="2696086"/>
    <lineage>
        <taxon>Bacteria</taxon>
        <taxon>Pseudomonadati</taxon>
        <taxon>Thermodesulfobacteriota</taxon>
        <taxon>Desulfovibrionia</taxon>
        <taxon>Desulfovibrionales</taxon>
        <taxon>Desulfovibrionaceae</taxon>
        <taxon>Desulfovibrio</taxon>
    </lineage>
</organism>
<dbReference type="InterPro" id="IPR050570">
    <property type="entry name" value="Cell_wall_metabolism_enzyme"/>
</dbReference>
<accession>A0A6L2R6Z6</accession>
<dbReference type="CDD" id="cd12797">
    <property type="entry name" value="M23_peptidase"/>
    <property type="match status" value="1"/>
</dbReference>
<dbReference type="Pfam" id="PF01551">
    <property type="entry name" value="Peptidase_M23"/>
    <property type="match status" value="1"/>
</dbReference>
<protein>
    <submittedName>
        <fullName evidence="4">Peptidase M24</fullName>
    </submittedName>
</protein>
<reference evidence="4 5" key="1">
    <citation type="journal article" date="2020" name="ISME J.">
        <title>Parallel Reductive Genome Evolution in Desulfovibrio Ectosymbionts Independently Acquired by Trichonympha Protists in the Termite Gut.</title>
        <authorList>
            <person name="Takeuchi M."/>
            <person name="Kuwahara H."/>
            <person name="Murakami T."/>
            <person name="Takahashi K."/>
            <person name="Kajitani R."/>
            <person name="Toyoda A."/>
            <person name="Itoh T."/>
            <person name="Ohkuma M."/>
            <person name="Hongoh Y."/>
        </authorList>
    </citation>
    <scope>NUCLEOTIDE SEQUENCE [LARGE SCALE GENOMIC DNA]</scope>
    <source>
        <strain evidence="4">ZnDsv-02</strain>
    </source>
</reference>
<dbReference type="AlphaFoldDB" id="A0A6L2R6Z6"/>
<feature type="coiled-coil region" evidence="1">
    <location>
        <begin position="52"/>
        <end position="79"/>
    </location>
</feature>
<feature type="transmembrane region" description="Helical" evidence="2">
    <location>
        <begin position="26"/>
        <end position="46"/>
    </location>
</feature>
<evidence type="ECO:0000313" key="4">
    <source>
        <dbReference type="EMBL" id="GFH63306.1"/>
    </source>
</evidence>
<dbReference type="FunFam" id="2.70.70.10:FF:000006">
    <property type="entry name" value="M23 family peptidase"/>
    <property type="match status" value="1"/>
</dbReference>
<keyword evidence="2" id="KW-0472">Membrane</keyword>
<dbReference type="Proteomes" id="UP000505077">
    <property type="component" value="Unassembled WGS sequence"/>
</dbReference>
<dbReference type="InterPro" id="IPR011055">
    <property type="entry name" value="Dup_hybrid_motif"/>
</dbReference>
<dbReference type="InterPro" id="IPR016047">
    <property type="entry name" value="M23ase_b-sheet_dom"/>
</dbReference>
<dbReference type="EMBL" id="BLLL01000012">
    <property type="protein sequence ID" value="GFH63306.1"/>
    <property type="molecule type" value="Genomic_DNA"/>
</dbReference>
<keyword evidence="2" id="KW-0812">Transmembrane</keyword>
<keyword evidence="2" id="KW-1133">Transmembrane helix</keyword>
<dbReference type="PANTHER" id="PTHR21666:SF286">
    <property type="entry name" value="LIPOPROTEIN NLPD"/>
    <property type="match status" value="1"/>
</dbReference>
<comment type="caution">
    <text evidence="4">The sequence shown here is derived from an EMBL/GenBank/DDBJ whole genome shotgun (WGS) entry which is preliminary data.</text>
</comment>
<dbReference type="PANTHER" id="PTHR21666">
    <property type="entry name" value="PEPTIDASE-RELATED"/>
    <property type="match status" value="1"/>
</dbReference>
<proteinExistence type="predicted"/>
<feature type="domain" description="M23ase beta-sheet core" evidence="3">
    <location>
        <begin position="198"/>
        <end position="292"/>
    </location>
</feature>
<dbReference type="GO" id="GO:0004222">
    <property type="term" value="F:metalloendopeptidase activity"/>
    <property type="evidence" value="ECO:0007669"/>
    <property type="project" value="TreeGrafter"/>
</dbReference>
<keyword evidence="1" id="KW-0175">Coiled coil</keyword>
<dbReference type="SUPFAM" id="SSF51261">
    <property type="entry name" value="Duplicated hybrid motif"/>
    <property type="match status" value="1"/>
</dbReference>
<sequence length="298" mass="33557">MLLGKYHIVIFKEGRSGSRNLRLRGWFGFAAFIFVMVLAGCTVWLAREWVQAVHLRENLNNANRTLEEQRRQLAGLAERITIFSKDLQRVQNFNAKLRMMMNMEKDPTEIGGDRLADFSHTYLPLHRQALAVRNMQDYLTKLSESARLEEVLQQGLLRALRNNRGILASMPSIWPTAGFISSSFGPRSSPFNGRSSEFHKGLDINNRIGTPVVAPAQGTVVLVALDGAYGNSLEIDHGGGIITKYAHLQRWAVKEGQWVKRGEIIGYVGTSGRSTGPHLHYEVRLNGMPVNPMRYILE</sequence>